<dbReference type="EMBL" id="AUXW01000068">
    <property type="protein sequence ID" value="KKE85201.1"/>
    <property type="molecule type" value="Genomic_DNA"/>
</dbReference>
<dbReference type="PATRIC" id="fig|1129367.4.peg.734"/>
<dbReference type="InterPro" id="IPR000601">
    <property type="entry name" value="PKD_dom"/>
</dbReference>
<evidence type="ECO:0000259" key="3">
    <source>
        <dbReference type="PROSITE" id="PS50093"/>
    </source>
</evidence>
<feature type="signal peptide" evidence="2">
    <location>
        <begin position="1"/>
        <end position="22"/>
    </location>
</feature>
<keyword evidence="2" id="KW-0732">Signal</keyword>
<comment type="caution">
    <text evidence="4">The sequence shown here is derived from an EMBL/GenBank/DDBJ whole genome shotgun (WGS) entry which is preliminary data.</text>
</comment>
<feature type="region of interest" description="Disordered" evidence="1">
    <location>
        <begin position="167"/>
        <end position="208"/>
    </location>
</feature>
<evidence type="ECO:0000313" key="4">
    <source>
        <dbReference type="EMBL" id="KKE85201.1"/>
    </source>
</evidence>
<proteinExistence type="predicted"/>
<dbReference type="SUPFAM" id="SSF49299">
    <property type="entry name" value="PKD domain"/>
    <property type="match status" value="2"/>
</dbReference>
<dbReference type="NCBIfam" id="TIGR03501">
    <property type="entry name" value="GlyGly_CTERM"/>
    <property type="match status" value="1"/>
</dbReference>
<dbReference type="Gene3D" id="2.60.40.10">
    <property type="entry name" value="Immunoglobulins"/>
    <property type="match status" value="1"/>
</dbReference>
<feature type="domain" description="PKD" evidence="3">
    <location>
        <begin position="22"/>
        <end position="56"/>
    </location>
</feature>
<dbReference type="RefSeq" id="WP_046354570.1">
    <property type="nucleotide sequence ID" value="NZ_AUXW01000068.1"/>
</dbReference>
<dbReference type="CDD" id="cd00146">
    <property type="entry name" value="PKD"/>
    <property type="match status" value="2"/>
</dbReference>
<dbReference type="Proteomes" id="UP000033434">
    <property type="component" value="Unassembled WGS sequence"/>
</dbReference>
<accession>A0A0F6AHD0</accession>
<feature type="domain" description="PKD" evidence="3">
    <location>
        <begin position="105"/>
        <end position="148"/>
    </location>
</feature>
<evidence type="ECO:0000256" key="1">
    <source>
        <dbReference type="SAM" id="MobiDB-lite"/>
    </source>
</evidence>
<feature type="chain" id="PRO_5002499420" description="PKD domain-containing protein" evidence="2">
    <location>
        <begin position="23"/>
        <end position="225"/>
    </location>
</feature>
<dbReference type="InterPro" id="IPR035986">
    <property type="entry name" value="PKD_dom_sf"/>
</dbReference>
<dbReference type="Pfam" id="PF18911">
    <property type="entry name" value="PKD_4"/>
    <property type="match status" value="1"/>
</dbReference>
<sequence length="225" mass="24694">MDGKIRNVLAVLCCLSPQLILASESTGYFWDFGDGTYSHLAEPEHQYETAGIYTVTREAYQNGVLINVSEQVVDLITPKIIELDIIVPQLITEKAQFELTAQLVTSEPLEAIRYQWYVDGQSLGDASSGPILEHVFSDAGAYTMTLNALWEQTIVRSLEVDVIVAEQNDNTDPGDGNKDPGDGGTDPDDGKSETPNKNPDQNDGGGSWGFVSLFGLFCFALRRRK</sequence>
<dbReference type="AlphaFoldDB" id="A0A0F6AHD0"/>
<protein>
    <recommendedName>
        <fullName evidence="3">PKD domain-containing protein</fullName>
    </recommendedName>
</protein>
<name>A0A0F6AHD0_9GAMM</name>
<dbReference type="InterPro" id="IPR013783">
    <property type="entry name" value="Ig-like_fold"/>
</dbReference>
<dbReference type="InterPro" id="IPR020008">
    <property type="entry name" value="GlyGly_CTERM"/>
</dbReference>
<reference evidence="4 5" key="1">
    <citation type="journal article" date="2015" name="BMC Genomics">
        <title>Genome mining reveals unlocked bioactive potential of marine Gram-negative bacteria.</title>
        <authorList>
            <person name="Machado H."/>
            <person name="Sonnenschein E.C."/>
            <person name="Melchiorsen J."/>
            <person name="Gram L."/>
        </authorList>
    </citation>
    <scope>NUCLEOTIDE SEQUENCE [LARGE SCALE GENOMIC DNA]</scope>
    <source>
        <strain evidence="4 5">S4054</strain>
    </source>
</reference>
<gene>
    <name evidence="4" type="ORF">N479_05570</name>
</gene>
<dbReference type="Pfam" id="PF00801">
    <property type="entry name" value="PKD"/>
    <property type="match status" value="1"/>
</dbReference>
<evidence type="ECO:0000313" key="5">
    <source>
        <dbReference type="Proteomes" id="UP000033434"/>
    </source>
</evidence>
<dbReference type="PROSITE" id="PS50093">
    <property type="entry name" value="PKD"/>
    <property type="match status" value="2"/>
</dbReference>
<organism evidence="4 5">
    <name type="scientific">Pseudoalteromonas luteoviolacea S4054</name>
    <dbReference type="NCBI Taxonomy" id="1129367"/>
    <lineage>
        <taxon>Bacteria</taxon>
        <taxon>Pseudomonadati</taxon>
        <taxon>Pseudomonadota</taxon>
        <taxon>Gammaproteobacteria</taxon>
        <taxon>Alteromonadales</taxon>
        <taxon>Pseudoalteromonadaceae</taxon>
        <taxon>Pseudoalteromonas</taxon>
    </lineage>
</organism>
<evidence type="ECO:0000256" key="2">
    <source>
        <dbReference type="SAM" id="SignalP"/>
    </source>
</evidence>